<accession>A0A017HIN7</accession>
<comment type="caution">
    <text evidence="5">The sequence shown here is derived from an EMBL/GenBank/DDBJ whole genome shotgun (WGS) entry which is preliminary data.</text>
</comment>
<keyword evidence="2" id="KW-0229">DNA integration</keyword>
<dbReference type="PANTHER" id="PTHR30629:SF2">
    <property type="entry name" value="PROPHAGE INTEGRASE INTS-RELATED"/>
    <property type="match status" value="1"/>
</dbReference>
<organism evidence="5 6">
    <name type="scientific">Rubellimicrobium mesophilum DSM 19309</name>
    <dbReference type="NCBI Taxonomy" id="442562"/>
    <lineage>
        <taxon>Bacteria</taxon>
        <taxon>Pseudomonadati</taxon>
        <taxon>Pseudomonadota</taxon>
        <taxon>Alphaproteobacteria</taxon>
        <taxon>Rhodobacterales</taxon>
        <taxon>Roseobacteraceae</taxon>
        <taxon>Rubellimicrobium</taxon>
    </lineage>
</organism>
<feature type="region of interest" description="Disordered" evidence="3">
    <location>
        <begin position="56"/>
        <end position="114"/>
    </location>
</feature>
<dbReference type="STRING" id="442562.Rumeso_04247"/>
<proteinExistence type="inferred from homology"/>
<comment type="similarity">
    <text evidence="1">Belongs to the 'phage' integrase family.</text>
</comment>
<feature type="compositionally biased region" description="Low complexity" evidence="3">
    <location>
        <begin position="73"/>
        <end position="88"/>
    </location>
</feature>
<dbReference type="InterPro" id="IPR038488">
    <property type="entry name" value="Integrase_DNA-bd_sf"/>
</dbReference>
<evidence type="ECO:0000256" key="1">
    <source>
        <dbReference type="ARBA" id="ARBA00008857"/>
    </source>
</evidence>
<dbReference type="Gene3D" id="3.30.160.390">
    <property type="entry name" value="Integrase, DNA-binding domain"/>
    <property type="match status" value="1"/>
</dbReference>
<dbReference type="InterPro" id="IPR025166">
    <property type="entry name" value="Integrase_DNA_bind_dom"/>
</dbReference>
<sequence>MRSAKPRDKDYKLTDSAGLYLLVAPSGGKLWRLKYRMHGVERKLALGRYPEMALSEARKARDAAREEARTLLSSSGASGSGPRSRSGPPSEPCRAPLDLTRAGQVTNLGFKPLI</sequence>
<keyword evidence="6" id="KW-1185">Reference proteome</keyword>
<dbReference type="AlphaFoldDB" id="A0A017HIN7"/>
<feature type="compositionally biased region" description="Basic and acidic residues" evidence="3">
    <location>
        <begin position="56"/>
        <end position="69"/>
    </location>
</feature>
<evidence type="ECO:0000259" key="4">
    <source>
        <dbReference type="Pfam" id="PF13356"/>
    </source>
</evidence>
<evidence type="ECO:0000256" key="3">
    <source>
        <dbReference type="SAM" id="MobiDB-lite"/>
    </source>
</evidence>
<gene>
    <name evidence="5" type="ORF">Rumeso_04247</name>
</gene>
<dbReference type="EMBL" id="AOSK01000120">
    <property type="protein sequence ID" value="EYD74190.1"/>
    <property type="molecule type" value="Genomic_DNA"/>
</dbReference>
<dbReference type="GO" id="GO:0015074">
    <property type="term" value="P:DNA integration"/>
    <property type="evidence" value="ECO:0007669"/>
    <property type="project" value="UniProtKB-KW"/>
</dbReference>
<dbReference type="HOGENOM" id="CLU_2119301_0_0_5"/>
<reference evidence="5 6" key="1">
    <citation type="submission" date="2013-02" db="EMBL/GenBank/DDBJ databases">
        <authorList>
            <person name="Fiebig A."/>
            <person name="Goeker M."/>
            <person name="Klenk H.-P.P."/>
        </authorList>
    </citation>
    <scope>NUCLEOTIDE SEQUENCE [LARGE SCALE GENOMIC DNA]</scope>
    <source>
        <strain evidence="5 6">DSM 19309</strain>
    </source>
</reference>
<evidence type="ECO:0000313" key="5">
    <source>
        <dbReference type="EMBL" id="EYD74190.1"/>
    </source>
</evidence>
<name>A0A017HIN7_9RHOB</name>
<dbReference type="InterPro" id="IPR050808">
    <property type="entry name" value="Phage_Integrase"/>
</dbReference>
<protein>
    <submittedName>
        <fullName evidence="5">Symbiosis island integrase</fullName>
    </submittedName>
</protein>
<dbReference type="Proteomes" id="UP000019666">
    <property type="component" value="Unassembled WGS sequence"/>
</dbReference>
<evidence type="ECO:0000313" key="6">
    <source>
        <dbReference type="Proteomes" id="UP000019666"/>
    </source>
</evidence>
<feature type="domain" description="Integrase DNA-binding" evidence="4">
    <location>
        <begin position="3"/>
        <end position="68"/>
    </location>
</feature>
<dbReference type="Pfam" id="PF13356">
    <property type="entry name" value="Arm-DNA-bind_3"/>
    <property type="match status" value="1"/>
</dbReference>
<dbReference type="PANTHER" id="PTHR30629">
    <property type="entry name" value="PROPHAGE INTEGRASE"/>
    <property type="match status" value="1"/>
</dbReference>
<evidence type="ECO:0000256" key="2">
    <source>
        <dbReference type="ARBA" id="ARBA00022908"/>
    </source>
</evidence>